<feature type="region of interest" description="Disordered" evidence="1">
    <location>
        <begin position="101"/>
        <end position="130"/>
    </location>
</feature>
<protein>
    <submittedName>
        <fullName evidence="2">Uncharacterized protein</fullName>
    </submittedName>
</protein>
<evidence type="ECO:0000256" key="1">
    <source>
        <dbReference type="SAM" id="MobiDB-lite"/>
    </source>
</evidence>
<dbReference type="EMBL" id="KV423960">
    <property type="protein sequence ID" value="KZT57646.1"/>
    <property type="molecule type" value="Genomic_DNA"/>
</dbReference>
<dbReference type="InParanoid" id="A0A165G655"/>
<name>A0A165G655_9BASI</name>
<reference evidence="2 3" key="1">
    <citation type="journal article" date="2016" name="Mol. Biol. Evol.">
        <title>Comparative Genomics of Early-Diverging Mushroom-Forming Fungi Provides Insights into the Origins of Lignocellulose Decay Capabilities.</title>
        <authorList>
            <person name="Nagy L.G."/>
            <person name="Riley R."/>
            <person name="Tritt A."/>
            <person name="Adam C."/>
            <person name="Daum C."/>
            <person name="Floudas D."/>
            <person name="Sun H."/>
            <person name="Yadav J.S."/>
            <person name="Pangilinan J."/>
            <person name="Larsson K.H."/>
            <person name="Matsuura K."/>
            <person name="Barry K."/>
            <person name="Labutti K."/>
            <person name="Kuo R."/>
            <person name="Ohm R.A."/>
            <person name="Bhattacharya S.S."/>
            <person name="Shirouzu T."/>
            <person name="Yoshinaga Y."/>
            <person name="Martin F.M."/>
            <person name="Grigoriev I.V."/>
            <person name="Hibbett D.S."/>
        </authorList>
    </citation>
    <scope>NUCLEOTIDE SEQUENCE [LARGE SCALE GENOMIC DNA]</scope>
    <source>
        <strain evidence="2 3">HHB12733</strain>
    </source>
</reference>
<accession>A0A165G655</accession>
<keyword evidence="3" id="KW-1185">Reference proteome</keyword>
<organism evidence="2 3">
    <name type="scientific">Calocera cornea HHB12733</name>
    <dbReference type="NCBI Taxonomy" id="1353952"/>
    <lineage>
        <taxon>Eukaryota</taxon>
        <taxon>Fungi</taxon>
        <taxon>Dikarya</taxon>
        <taxon>Basidiomycota</taxon>
        <taxon>Agaricomycotina</taxon>
        <taxon>Dacrymycetes</taxon>
        <taxon>Dacrymycetales</taxon>
        <taxon>Dacrymycetaceae</taxon>
        <taxon>Calocera</taxon>
    </lineage>
</organism>
<dbReference type="Proteomes" id="UP000076842">
    <property type="component" value="Unassembled WGS sequence"/>
</dbReference>
<evidence type="ECO:0000313" key="2">
    <source>
        <dbReference type="EMBL" id="KZT57646.1"/>
    </source>
</evidence>
<evidence type="ECO:0000313" key="3">
    <source>
        <dbReference type="Proteomes" id="UP000076842"/>
    </source>
</evidence>
<sequence length="130" mass="14651">MRSREGGRDGMLWIRVCFQERGTGRSLEAGAEGDRVVFLQEPFVMSLDTFKMTAAKEETAQTQSCLSASAYLASRESVPQVLHKHFHKHPHEALRLRDKLHRLSSPLQHHQSHQVRPAVHTGTPSTPYPG</sequence>
<dbReference type="AlphaFoldDB" id="A0A165G655"/>
<proteinExistence type="predicted"/>
<gene>
    <name evidence="2" type="ORF">CALCODRAFT_272281</name>
</gene>